<evidence type="ECO:0000313" key="2">
    <source>
        <dbReference type="Proteomes" id="UP000215914"/>
    </source>
</evidence>
<gene>
    <name evidence="1" type="ORF">HanXRQr2_Chr16g0778031</name>
</gene>
<organism evidence="1 2">
    <name type="scientific">Helianthus annuus</name>
    <name type="common">Common sunflower</name>
    <dbReference type="NCBI Taxonomy" id="4232"/>
    <lineage>
        <taxon>Eukaryota</taxon>
        <taxon>Viridiplantae</taxon>
        <taxon>Streptophyta</taxon>
        <taxon>Embryophyta</taxon>
        <taxon>Tracheophyta</taxon>
        <taxon>Spermatophyta</taxon>
        <taxon>Magnoliopsida</taxon>
        <taxon>eudicotyledons</taxon>
        <taxon>Gunneridae</taxon>
        <taxon>Pentapetalae</taxon>
        <taxon>asterids</taxon>
        <taxon>campanulids</taxon>
        <taxon>Asterales</taxon>
        <taxon>Asteraceae</taxon>
        <taxon>Asteroideae</taxon>
        <taxon>Heliantheae alliance</taxon>
        <taxon>Heliantheae</taxon>
        <taxon>Helianthus</taxon>
    </lineage>
</organism>
<name>A0A9K3H113_HELAN</name>
<keyword evidence="2" id="KW-1185">Reference proteome</keyword>
<reference evidence="1" key="1">
    <citation type="journal article" date="2017" name="Nature">
        <title>The sunflower genome provides insights into oil metabolism, flowering and Asterid evolution.</title>
        <authorList>
            <person name="Badouin H."/>
            <person name="Gouzy J."/>
            <person name="Grassa C.J."/>
            <person name="Murat F."/>
            <person name="Staton S.E."/>
            <person name="Cottret L."/>
            <person name="Lelandais-Briere C."/>
            <person name="Owens G.L."/>
            <person name="Carrere S."/>
            <person name="Mayjonade B."/>
            <person name="Legrand L."/>
            <person name="Gill N."/>
            <person name="Kane N.C."/>
            <person name="Bowers J.E."/>
            <person name="Hubner S."/>
            <person name="Bellec A."/>
            <person name="Berard A."/>
            <person name="Berges H."/>
            <person name="Blanchet N."/>
            <person name="Boniface M.C."/>
            <person name="Brunel D."/>
            <person name="Catrice O."/>
            <person name="Chaidir N."/>
            <person name="Claudel C."/>
            <person name="Donnadieu C."/>
            <person name="Faraut T."/>
            <person name="Fievet G."/>
            <person name="Helmstetter N."/>
            <person name="King M."/>
            <person name="Knapp S.J."/>
            <person name="Lai Z."/>
            <person name="Le Paslier M.C."/>
            <person name="Lippi Y."/>
            <person name="Lorenzon L."/>
            <person name="Mandel J.R."/>
            <person name="Marage G."/>
            <person name="Marchand G."/>
            <person name="Marquand E."/>
            <person name="Bret-Mestries E."/>
            <person name="Morien E."/>
            <person name="Nambeesan S."/>
            <person name="Nguyen T."/>
            <person name="Pegot-Espagnet P."/>
            <person name="Pouilly N."/>
            <person name="Raftis F."/>
            <person name="Sallet E."/>
            <person name="Schiex T."/>
            <person name="Thomas J."/>
            <person name="Vandecasteele C."/>
            <person name="Vares D."/>
            <person name="Vear F."/>
            <person name="Vautrin S."/>
            <person name="Crespi M."/>
            <person name="Mangin B."/>
            <person name="Burke J.M."/>
            <person name="Salse J."/>
            <person name="Munos S."/>
            <person name="Vincourt P."/>
            <person name="Rieseberg L.H."/>
            <person name="Langlade N.B."/>
        </authorList>
    </citation>
    <scope>NUCLEOTIDE SEQUENCE</scope>
    <source>
        <tissue evidence="1">Leaves</tissue>
    </source>
</reference>
<protein>
    <submittedName>
        <fullName evidence="1">Uncharacterized protein</fullName>
    </submittedName>
</protein>
<sequence length="88" mass="10136">MFNFINKTKLFCIHGYETIASVTTLPDVSATVCCPTLSGVTKITTEGVPRTIPRENLVEERKKWFKVMPKERKFIRPLQYFTHDADIS</sequence>
<accession>A0A9K3H113</accession>
<proteinExistence type="predicted"/>
<evidence type="ECO:0000313" key="1">
    <source>
        <dbReference type="EMBL" id="KAF5762553.1"/>
    </source>
</evidence>
<dbReference type="Proteomes" id="UP000215914">
    <property type="component" value="Unassembled WGS sequence"/>
</dbReference>
<dbReference type="AlphaFoldDB" id="A0A9K3H113"/>
<dbReference type="Gramene" id="mRNA:HanXRQr2_Chr16g0778031">
    <property type="protein sequence ID" value="CDS:HanXRQr2_Chr16g0778031.1"/>
    <property type="gene ID" value="HanXRQr2_Chr16g0778031"/>
</dbReference>
<comment type="caution">
    <text evidence="1">The sequence shown here is derived from an EMBL/GenBank/DDBJ whole genome shotgun (WGS) entry which is preliminary data.</text>
</comment>
<reference evidence="1" key="2">
    <citation type="submission" date="2020-06" db="EMBL/GenBank/DDBJ databases">
        <title>Helianthus annuus Genome sequencing and assembly Release 2.</title>
        <authorList>
            <person name="Gouzy J."/>
            <person name="Langlade N."/>
            <person name="Munos S."/>
        </authorList>
    </citation>
    <scope>NUCLEOTIDE SEQUENCE</scope>
    <source>
        <tissue evidence="1">Leaves</tissue>
    </source>
</reference>
<dbReference type="EMBL" id="MNCJ02000331">
    <property type="protein sequence ID" value="KAF5762553.1"/>
    <property type="molecule type" value="Genomic_DNA"/>
</dbReference>